<proteinExistence type="predicted"/>
<evidence type="ECO:0000313" key="1">
    <source>
        <dbReference type="EMBL" id="KAK3933036.1"/>
    </source>
</evidence>
<protein>
    <submittedName>
        <fullName evidence="1">Uracil-DNA glycosylase</fullName>
    </submittedName>
</protein>
<sequence length="739" mass="83922">MELEEKVKFFAAEMLITLSDKLSASQKITNYVVNAVDKIVQAVLSVVKKRLTDMCAEHEGVLDSNEVNQVLNELIDCSAFEGLKSPDDILTYIKEEHGVVMPEKVVFLRKDVLKGDKVVTEDVDFGYVVPFQPALKEVLSCPEVLECVKNPLPVKEGVFTSALDGYFYRNHPVVKEHPGTLGFNIYSDGIEPTDSASSKSGLHGTTLIYWSLLNIYPHLRSSVRAIFLLGAVKTSVLKKYGYAKILESFIETINKLKDGLHFMINGKYELFYGIFVCCCGDNPASAHIGGFKETHFANHHCRQCLVHFKDMYQHFNEDLFPKRSKESHLLQVEEVEAFYESREIVEQNPSVLYGINSRSALMNIEGCDVTKCLPQDLMHDTIMGTLKVEICCLLSHVLDKKEMTLKTINNRIAKFGKYFGANKPSEISANHLEKKNLRQTAAETISLAHILPFALRKWNVVTSKRESACDEANLNCYILRLQLLDLLMSKVLTFQDVDVIRATVKKHHTCFQALYPESETPKLHYEVHMGTHILLYGPPSEFWCCRYEAKHAFFKRLFRIKRCLKNLVKTMSFSHQRKQAGLMLLSKKGNAGPFLTSGNSCGAPIKTLVSKMPYKNVVSSEMPEIGPNDSIEKFVVCQVNGVKFKKHSAVVTAFHKQVPVFGEVQAIFRHIDKIFFVVRKLDTVAYERSLHSFRVKYTVPRSFEILRTSNLVHTHQLPYVKTIGGYFINVPSLNYFKKL</sequence>
<accession>A0AAE1LUG2</accession>
<name>A0AAE1LUG2_9NEOP</name>
<comment type="caution">
    <text evidence="1">The sequence shown here is derived from an EMBL/GenBank/DDBJ whole genome shotgun (WGS) entry which is preliminary data.</text>
</comment>
<reference evidence="1" key="1">
    <citation type="submission" date="2021-07" db="EMBL/GenBank/DDBJ databases">
        <authorList>
            <person name="Catto M.A."/>
            <person name="Jacobson A."/>
            <person name="Kennedy G."/>
            <person name="Labadie P."/>
            <person name="Hunt B.G."/>
            <person name="Srinivasan R."/>
        </authorList>
    </citation>
    <scope>NUCLEOTIDE SEQUENCE</scope>
    <source>
        <strain evidence="1">PL_HMW_Pooled</strain>
        <tissue evidence="1">Head</tissue>
    </source>
</reference>
<organism evidence="1 2">
    <name type="scientific">Frankliniella fusca</name>
    <dbReference type="NCBI Taxonomy" id="407009"/>
    <lineage>
        <taxon>Eukaryota</taxon>
        <taxon>Metazoa</taxon>
        <taxon>Ecdysozoa</taxon>
        <taxon>Arthropoda</taxon>
        <taxon>Hexapoda</taxon>
        <taxon>Insecta</taxon>
        <taxon>Pterygota</taxon>
        <taxon>Neoptera</taxon>
        <taxon>Paraneoptera</taxon>
        <taxon>Thysanoptera</taxon>
        <taxon>Terebrantia</taxon>
        <taxon>Thripoidea</taxon>
        <taxon>Thripidae</taxon>
        <taxon>Frankliniella</taxon>
    </lineage>
</organism>
<keyword evidence="2" id="KW-1185">Reference proteome</keyword>
<gene>
    <name evidence="1" type="ORF">KUF71_017224</name>
</gene>
<dbReference type="Proteomes" id="UP001219518">
    <property type="component" value="Unassembled WGS sequence"/>
</dbReference>
<reference evidence="1" key="2">
    <citation type="journal article" date="2023" name="BMC Genomics">
        <title>Pest status, molecular evolution, and epigenetic factors derived from the genome assembly of Frankliniella fusca, a thysanopteran phytovirus vector.</title>
        <authorList>
            <person name="Catto M.A."/>
            <person name="Labadie P.E."/>
            <person name="Jacobson A.L."/>
            <person name="Kennedy G.G."/>
            <person name="Srinivasan R."/>
            <person name="Hunt B.G."/>
        </authorList>
    </citation>
    <scope>NUCLEOTIDE SEQUENCE</scope>
    <source>
        <strain evidence="1">PL_HMW_Pooled</strain>
    </source>
</reference>
<dbReference type="AlphaFoldDB" id="A0AAE1LUG2"/>
<evidence type="ECO:0000313" key="2">
    <source>
        <dbReference type="Proteomes" id="UP001219518"/>
    </source>
</evidence>
<dbReference type="EMBL" id="JAHWGI010001442">
    <property type="protein sequence ID" value="KAK3933036.1"/>
    <property type="molecule type" value="Genomic_DNA"/>
</dbReference>
<dbReference type="PANTHER" id="PTHR46579:SF1">
    <property type="entry name" value="F5_8 TYPE C DOMAIN-CONTAINING PROTEIN"/>
    <property type="match status" value="1"/>
</dbReference>
<dbReference type="PANTHER" id="PTHR46579">
    <property type="entry name" value="F5/8 TYPE C DOMAIN-CONTAINING PROTEIN-RELATED"/>
    <property type="match status" value="1"/>
</dbReference>